<keyword evidence="5" id="KW-0067">ATP-binding</keyword>
<feature type="region of interest" description="Disordered" evidence="6">
    <location>
        <begin position="613"/>
        <end position="645"/>
    </location>
</feature>
<dbReference type="Proteomes" id="UP000054549">
    <property type="component" value="Unassembled WGS sequence"/>
</dbReference>
<name>A0A0C2WZ94_AMAMK</name>
<keyword evidence="9" id="KW-1185">Reference proteome</keyword>
<keyword evidence="1" id="KW-0723">Serine/threonine-protein kinase</keyword>
<dbReference type="PROSITE" id="PS50011">
    <property type="entry name" value="PROTEIN_KINASE_DOM"/>
    <property type="match status" value="1"/>
</dbReference>
<feature type="compositionally biased region" description="Polar residues" evidence="6">
    <location>
        <begin position="613"/>
        <end position="624"/>
    </location>
</feature>
<dbReference type="PANTHER" id="PTHR24351">
    <property type="entry name" value="RIBOSOMAL PROTEIN S6 KINASE"/>
    <property type="match status" value="1"/>
</dbReference>
<dbReference type="InterPro" id="IPR011009">
    <property type="entry name" value="Kinase-like_dom_sf"/>
</dbReference>
<reference evidence="8 9" key="1">
    <citation type="submission" date="2014-04" db="EMBL/GenBank/DDBJ databases">
        <title>Evolutionary Origins and Diversification of the Mycorrhizal Mutualists.</title>
        <authorList>
            <consortium name="DOE Joint Genome Institute"/>
            <consortium name="Mycorrhizal Genomics Consortium"/>
            <person name="Kohler A."/>
            <person name="Kuo A."/>
            <person name="Nagy L.G."/>
            <person name="Floudas D."/>
            <person name="Copeland A."/>
            <person name="Barry K.W."/>
            <person name="Cichocki N."/>
            <person name="Veneault-Fourrey C."/>
            <person name="LaButti K."/>
            <person name="Lindquist E.A."/>
            <person name="Lipzen A."/>
            <person name="Lundell T."/>
            <person name="Morin E."/>
            <person name="Murat C."/>
            <person name="Riley R."/>
            <person name="Ohm R."/>
            <person name="Sun H."/>
            <person name="Tunlid A."/>
            <person name="Henrissat B."/>
            <person name="Grigoriev I.V."/>
            <person name="Hibbett D.S."/>
            <person name="Martin F."/>
        </authorList>
    </citation>
    <scope>NUCLEOTIDE SEQUENCE [LARGE SCALE GENOMIC DNA]</scope>
    <source>
        <strain evidence="8 9">Koide BX008</strain>
    </source>
</reference>
<dbReference type="GO" id="GO:0005524">
    <property type="term" value="F:ATP binding"/>
    <property type="evidence" value="ECO:0007669"/>
    <property type="project" value="UniProtKB-KW"/>
</dbReference>
<feature type="region of interest" description="Disordered" evidence="6">
    <location>
        <begin position="571"/>
        <end position="592"/>
    </location>
</feature>
<evidence type="ECO:0000313" key="9">
    <source>
        <dbReference type="Proteomes" id="UP000054549"/>
    </source>
</evidence>
<dbReference type="Pfam" id="PF00069">
    <property type="entry name" value="Pkinase"/>
    <property type="match status" value="1"/>
</dbReference>
<evidence type="ECO:0000256" key="2">
    <source>
        <dbReference type="ARBA" id="ARBA00022679"/>
    </source>
</evidence>
<sequence>PRTVPARVLSSKKSDISIKTIVLENTVVSQIVDSMKPENHSGDAWLSRRKSILPTITELDLDDQTEKGSIATHQETDQPFEVNLDNCLLTSIIQGGTPQPETTLLYAAQLVASISSLHAAGIVHGLISPETVAIRNDKYLVLCDCERRTRITSPSFLNSPPVRDHEHQRMYLYNAPEIILGWSQGSAVDSWGFGIVLYYMLIGFHPFGDRNGQEDRIVNAKSHTLRYLDLIDKNARDLVFRCLERNPALRPSIPEIKAHPYFSAIDWSKMITRYVRGIFIPFLPSSQELRPYLARPPSMQFSSETLERISPQLELGVSDLVLTFEDTKACSEPSIESLQSTVDKGPAVSASTVKSEWFLSTTDVLETMPEPEAKLPEETPLEPAADQAILQKEEIQQEVIFNDQDRRMKLFWDLLDSEPDLQATSVPDDGLTNSLTYFTSRPRRLRKRGAPSGALGSQLSLWRSSIEVSSARVDQRSKKDRKAITRSASQAVLESTKVEAEAFNFPPGIEWIGNGIGYTYALPAASRSGVSICSTVPRSCHGLFGGSSKFSMGLGLGVSKAKLLDNAPKNSFSFGTSRTDNSPETSPEWNMSPFCDNNTTAIIYGSSRPTLTNAIPTSNLGSPKQDSDADDSDEAGPLTPDTVALESRQDKGIFVEEIGRDISTLRLVSQMD</sequence>
<organism evidence="8 9">
    <name type="scientific">Amanita muscaria (strain Koide BX008)</name>
    <dbReference type="NCBI Taxonomy" id="946122"/>
    <lineage>
        <taxon>Eukaryota</taxon>
        <taxon>Fungi</taxon>
        <taxon>Dikarya</taxon>
        <taxon>Basidiomycota</taxon>
        <taxon>Agaricomycotina</taxon>
        <taxon>Agaricomycetes</taxon>
        <taxon>Agaricomycetidae</taxon>
        <taxon>Agaricales</taxon>
        <taxon>Pluteineae</taxon>
        <taxon>Amanitaceae</taxon>
        <taxon>Amanita</taxon>
    </lineage>
</organism>
<protein>
    <recommendedName>
        <fullName evidence="7">Protein kinase domain-containing protein</fullName>
    </recommendedName>
</protein>
<evidence type="ECO:0000256" key="3">
    <source>
        <dbReference type="ARBA" id="ARBA00022741"/>
    </source>
</evidence>
<keyword evidence="3" id="KW-0547">Nucleotide-binding</keyword>
<dbReference type="SUPFAM" id="SSF56112">
    <property type="entry name" value="Protein kinase-like (PK-like)"/>
    <property type="match status" value="1"/>
</dbReference>
<evidence type="ECO:0000256" key="5">
    <source>
        <dbReference type="ARBA" id="ARBA00022840"/>
    </source>
</evidence>
<dbReference type="STRING" id="946122.A0A0C2WZ94"/>
<evidence type="ECO:0000256" key="6">
    <source>
        <dbReference type="SAM" id="MobiDB-lite"/>
    </source>
</evidence>
<evidence type="ECO:0000256" key="4">
    <source>
        <dbReference type="ARBA" id="ARBA00022777"/>
    </source>
</evidence>
<accession>A0A0C2WZ94</accession>
<dbReference type="OrthoDB" id="347657at2759"/>
<dbReference type="AlphaFoldDB" id="A0A0C2WZ94"/>
<dbReference type="GO" id="GO:0004674">
    <property type="term" value="F:protein serine/threonine kinase activity"/>
    <property type="evidence" value="ECO:0007669"/>
    <property type="project" value="UniProtKB-KW"/>
</dbReference>
<gene>
    <name evidence="8" type="ORF">M378DRAFT_1056131</name>
</gene>
<dbReference type="InParanoid" id="A0A0C2WZ94"/>
<proteinExistence type="predicted"/>
<dbReference type="EMBL" id="KN818274">
    <property type="protein sequence ID" value="KIL62191.1"/>
    <property type="molecule type" value="Genomic_DNA"/>
</dbReference>
<evidence type="ECO:0000313" key="8">
    <source>
        <dbReference type="EMBL" id="KIL62191.1"/>
    </source>
</evidence>
<keyword evidence="4" id="KW-0418">Kinase</keyword>
<dbReference type="Gene3D" id="1.10.510.10">
    <property type="entry name" value="Transferase(Phosphotransferase) domain 1"/>
    <property type="match status" value="1"/>
</dbReference>
<dbReference type="HOGENOM" id="CLU_409161_0_0_1"/>
<dbReference type="InterPro" id="IPR000719">
    <property type="entry name" value="Prot_kinase_dom"/>
</dbReference>
<evidence type="ECO:0000259" key="7">
    <source>
        <dbReference type="PROSITE" id="PS50011"/>
    </source>
</evidence>
<dbReference type="SMART" id="SM00220">
    <property type="entry name" value="S_TKc"/>
    <property type="match status" value="1"/>
</dbReference>
<feature type="domain" description="Protein kinase" evidence="7">
    <location>
        <begin position="1"/>
        <end position="262"/>
    </location>
</feature>
<feature type="non-terminal residue" evidence="8">
    <location>
        <position position="1"/>
    </location>
</feature>
<evidence type="ECO:0000256" key="1">
    <source>
        <dbReference type="ARBA" id="ARBA00022527"/>
    </source>
</evidence>
<keyword evidence="2" id="KW-0808">Transferase</keyword>